<organism evidence="3 4">
    <name type="scientific">Aaosphaeria arxii CBS 175.79</name>
    <dbReference type="NCBI Taxonomy" id="1450172"/>
    <lineage>
        <taxon>Eukaryota</taxon>
        <taxon>Fungi</taxon>
        <taxon>Dikarya</taxon>
        <taxon>Ascomycota</taxon>
        <taxon>Pezizomycotina</taxon>
        <taxon>Dothideomycetes</taxon>
        <taxon>Pleosporomycetidae</taxon>
        <taxon>Pleosporales</taxon>
        <taxon>Pleosporales incertae sedis</taxon>
        <taxon>Aaosphaeria</taxon>
    </lineage>
</organism>
<evidence type="ECO:0000313" key="3">
    <source>
        <dbReference type="EMBL" id="KAF2017855.1"/>
    </source>
</evidence>
<evidence type="ECO:0000256" key="1">
    <source>
        <dbReference type="SAM" id="MobiDB-lite"/>
    </source>
</evidence>
<evidence type="ECO:0000256" key="2">
    <source>
        <dbReference type="SAM" id="SignalP"/>
    </source>
</evidence>
<dbReference type="GeneID" id="54288342"/>
<keyword evidence="2" id="KW-0732">Signal</keyword>
<evidence type="ECO:0000313" key="4">
    <source>
        <dbReference type="Proteomes" id="UP000799778"/>
    </source>
</evidence>
<keyword evidence="4" id="KW-1185">Reference proteome</keyword>
<protein>
    <recommendedName>
        <fullName evidence="5">Lytic polysaccharide monooxygenase</fullName>
    </recommendedName>
</protein>
<proteinExistence type="predicted"/>
<dbReference type="OrthoDB" id="5076485at2759"/>
<name>A0A6A5XWY8_9PLEO</name>
<feature type="signal peptide" evidence="2">
    <location>
        <begin position="1"/>
        <end position="21"/>
    </location>
</feature>
<sequence length="331" mass="35266">MRATMRTSLATFLVIAKIACAGQPEINRSIARADESFEVIVKDAINGPKDGLKITHMKLGLGNSMNLQWMCTLTDYMPAKDGRYNVTVPAEVGPQGYYYDVRMILFANDSTVKPYVFGGVSEAFWLTGGKGRIVPAEKPDILQTGLSNMASVDLPCKSYPCAQECAEKELTHNPAWKKGSKFVKCLEACEGVSVDEDSLVGEDILTQFEMNTASITTTPLPEPTRSCVASDYETPCGEGCCESGNYCYEYERCAHGPRMPFLTDDLLFVSTATDSASSGAASSASTATAATSNEATGTTITGSSETGAASLNEMDWLLGAGVGIFGFAGLV</sequence>
<feature type="region of interest" description="Disordered" evidence="1">
    <location>
        <begin position="277"/>
        <end position="304"/>
    </location>
</feature>
<feature type="chain" id="PRO_5025614678" description="Lytic polysaccharide monooxygenase" evidence="2">
    <location>
        <begin position="22"/>
        <end position="331"/>
    </location>
</feature>
<dbReference type="AlphaFoldDB" id="A0A6A5XWY8"/>
<dbReference type="Proteomes" id="UP000799778">
    <property type="component" value="Unassembled WGS sequence"/>
</dbReference>
<reference evidence="3" key="1">
    <citation type="journal article" date="2020" name="Stud. Mycol.">
        <title>101 Dothideomycetes genomes: a test case for predicting lifestyles and emergence of pathogens.</title>
        <authorList>
            <person name="Haridas S."/>
            <person name="Albert R."/>
            <person name="Binder M."/>
            <person name="Bloem J."/>
            <person name="Labutti K."/>
            <person name="Salamov A."/>
            <person name="Andreopoulos B."/>
            <person name="Baker S."/>
            <person name="Barry K."/>
            <person name="Bills G."/>
            <person name="Bluhm B."/>
            <person name="Cannon C."/>
            <person name="Castanera R."/>
            <person name="Culley D."/>
            <person name="Daum C."/>
            <person name="Ezra D."/>
            <person name="Gonzalez J."/>
            <person name="Henrissat B."/>
            <person name="Kuo A."/>
            <person name="Liang C."/>
            <person name="Lipzen A."/>
            <person name="Lutzoni F."/>
            <person name="Magnuson J."/>
            <person name="Mondo S."/>
            <person name="Nolan M."/>
            <person name="Ohm R."/>
            <person name="Pangilinan J."/>
            <person name="Park H.-J."/>
            <person name="Ramirez L."/>
            <person name="Alfaro M."/>
            <person name="Sun H."/>
            <person name="Tritt A."/>
            <person name="Yoshinaga Y."/>
            <person name="Zwiers L.-H."/>
            <person name="Turgeon B."/>
            <person name="Goodwin S."/>
            <person name="Spatafora J."/>
            <person name="Crous P."/>
            <person name="Grigoriev I."/>
        </authorList>
    </citation>
    <scope>NUCLEOTIDE SEQUENCE</scope>
    <source>
        <strain evidence="3">CBS 175.79</strain>
    </source>
</reference>
<accession>A0A6A5XWY8</accession>
<evidence type="ECO:0008006" key="5">
    <source>
        <dbReference type="Google" id="ProtNLM"/>
    </source>
</evidence>
<dbReference type="EMBL" id="ML978068">
    <property type="protein sequence ID" value="KAF2017855.1"/>
    <property type="molecule type" value="Genomic_DNA"/>
</dbReference>
<gene>
    <name evidence="3" type="ORF">BU24DRAFT_449438</name>
</gene>
<dbReference type="RefSeq" id="XP_033386194.1">
    <property type="nucleotide sequence ID" value="XM_033530945.1"/>
</dbReference>